<dbReference type="EMBL" id="QTTY01000030">
    <property type="protein sequence ID" value="REF24777.1"/>
    <property type="molecule type" value="Genomic_DNA"/>
</dbReference>
<reference evidence="2 3" key="1">
    <citation type="submission" date="2018-08" db="EMBL/GenBank/DDBJ databases">
        <title>Freshwater and sediment microbial communities from various areas in North America, analyzing microbe dynamics in response to fracking.</title>
        <authorList>
            <person name="Lamendella R."/>
        </authorList>
    </citation>
    <scope>NUCLEOTIDE SEQUENCE [LARGE SCALE GENOMIC DNA]</scope>
    <source>
        <strain evidence="2 3">DB-1</strain>
    </source>
</reference>
<sequence length="127" mass="14106">MRMLFGTAANFFAGYSSGRGSGFLGTLFGWALFLGGGYLLVEHWDSITVWMHSLNIVQGLDGYEDMSNGFIFVCLVVSAFIFMMLLPIFAIVLIVGLIIMNIVVCTLVLLTTPSTYTKKKNKESEWE</sequence>
<dbReference type="AlphaFoldDB" id="A0A3D9U6F4"/>
<feature type="transmembrane region" description="Helical" evidence="1">
    <location>
        <begin position="20"/>
        <end position="41"/>
    </location>
</feature>
<feature type="transmembrane region" description="Helical" evidence="1">
    <location>
        <begin position="62"/>
        <end position="82"/>
    </location>
</feature>
<accession>A0A3D9U6F4</accession>
<evidence type="ECO:0000313" key="2">
    <source>
        <dbReference type="EMBL" id="REF24777.1"/>
    </source>
</evidence>
<protein>
    <recommendedName>
        <fullName evidence="4">PXO1-83</fullName>
    </recommendedName>
</protein>
<name>A0A3D9U6F4_BACMY</name>
<gene>
    <name evidence="2" type="ORF">DET55_13052</name>
</gene>
<evidence type="ECO:0000256" key="1">
    <source>
        <dbReference type="SAM" id="Phobius"/>
    </source>
</evidence>
<feature type="transmembrane region" description="Helical" evidence="1">
    <location>
        <begin position="88"/>
        <end position="110"/>
    </location>
</feature>
<evidence type="ECO:0000313" key="3">
    <source>
        <dbReference type="Proteomes" id="UP000256530"/>
    </source>
</evidence>
<organism evidence="2 3">
    <name type="scientific">Bacillus mycoides</name>
    <dbReference type="NCBI Taxonomy" id="1405"/>
    <lineage>
        <taxon>Bacteria</taxon>
        <taxon>Bacillati</taxon>
        <taxon>Bacillota</taxon>
        <taxon>Bacilli</taxon>
        <taxon>Bacillales</taxon>
        <taxon>Bacillaceae</taxon>
        <taxon>Bacillus</taxon>
        <taxon>Bacillus cereus group</taxon>
    </lineage>
</organism>
<keyword evidence="1" id="KW-0472">Membrane</keyword>
<dbReference type="Proteomes" id="UP000256530">
    <property type="component" value="Unassembled WGS sequence"/>
</dbReference>
<proteinExistence type="predicted"/>
<comment type="caution">
    <text evidence="2">The sequence shown here is derived from an EMBL/GenBank/DDBJ whole genome shotgun (WGS) entry which is preliminary data.</text>
</comment>
<keyword evidence="1" id="KW-0812">Transmembrane</keyword>
<keyword evidence="1" id="KW-1133">Transmembrane helix</keyword>
<dbReference type="RefSeq" id="WP_113937427.1">
    <property type="nucleotide sequence ID" value="NZ_QTTY01000030.1"/>
</dbReference>
<evidence type="ECO:0008006" key="4">
    <source>
        <dbReference type="Google" id="ProtNLM"/>
    </source>
</evidence>